<gene>
    <name evidence="1" type="ORF">DQQ10_14810</name>
</gene>
<dbReference type="RefSeq" id="WP_112747663.1">
    <property type="nucleotide sequence ID" value="NZ_QMFY01000007.1"/>
</dbReference>
<dbReference type="EMBL" id="QMFY01000007">
    <property type="protein sequence ID" value="RAW00321.1"/>
    <property type="molecule type" value="Genomic_DNA"/>
</dbReference>
<comment type="caution">
    <text evidence="1">The sequence shown here is derived from an EMBL/GenBank/DDBJ whole genome shotgun (WGS) entry which is preliminary data.</text>
</comment>
<keyword evidence="2" id="KW-1185">Reference proteome</keyword>
<evidence type="ECO:0000313" key="1">
    <source>
        <dbReference type="EMBL" id="RAW00321.1"/>
    </source>
</evidence>
<reference evidence="1 2" key="1">
    <citation type="submission" date="2018-06" db="EMBL/GenBank/DDBJ databases">
        <title>Chryseolinea flavus sp. nov., a member of the phylum Bacteroidetes isolated from soil.</title>
        <authorList>
            <person name="Li Y."/>
            <person name="Wang J."/>
        </authorList>
    </citation>
    <scope>NUCLEOTIDE SEQUENCE [LARGE SCALE GENOMIC DNA]</scope>
    <source>
        <strain evidence="1 2">SDU1-6</strain>
    </source>
</reference>
<proteinExistence type="predicted"/>
<dbReference type="Proteomes" id="UP000251889">
    <property type="component" value="Unassembled WGS sequence"/>
</dbReference>
<dbReference type="AlphaFoldDB" id="A0A364Y144"/>
<accession>A0A364Y144</accession>
<protein>
    <submittedName>
        <fullName evidence="1">Uncharacterized protein</fullName>
    </submittedName>
</protein>
<dbReference type="OrthoDB" id="981959at2"/>
<evidence type="ECO:0000313" key="2">
    <source>
        <dbReference type="Proteomes" id="UP000251889"/>
    </source>
</evidence>
<sequence length="81" mass="9862">MSEFEKKSLEMELKVFASKNFERPTDCRNLDQIRFYIRELCMKIEEYQKHFNYVPGVAYALLAQYNAQQNTIIHKEFLRTY</sequence>
<organism evidence="1 2">
    <name type="scientific">Pseudochryseolinea flava</name>
    <dbReference type="NCBI Taxonomy" id="2059302"/>
    <lineage>
        <taxon>Bacteria</taxon>
        <taxon>Pseudomonadati</taxon>
        <taxon>Bacteroidota</taxon>
        <taxon>Cytophagia</taxon>
        <taxon>Cytophagales</taxon>
        <taxon>Fulvivirgaceae</taxon>
        <taxon>Pseudochryseolinea</taxon>
    </lineage>
</organism>
<name>A0A364Y144_9BACT</name>